<keyword evidence="5 7" id="KW-1133">Transmembrane helix</keyword>
<feature type="domain" description="Cation efflux protein transmembrane" evidence="8">
    <location>
        <begin position="19"/>
        <end position="209"/>
    </location>
</feature>
<dbReference type="SUPFAM" id="SSF161111">
    <property type="entry name" value="Cation efflux protein transmembrane domain-like"/>
    <property type="match status" value="1"/>
</dbReference>
<proteinExistence type="inferred from homology"/>
<dbReference type="InterPro" id="IPR050291">
    <property type="entry name" value="CDF_Transporter"/>
</dbReference>
<name>A0A841JY80_9BACT</name>
<comment type="similarity">
    <text evidence="2">Belongs to the cation diffusion facilitator (CDF) transporter (TC 2.A.4) family.</text>
</comment>
<dbReference type="InterPro" id="IPR036837">
    <property type="entry name" value="Cation_efflux_CTD_sf"/>
</dbReference>
<dbReference type="SUPFAM" id="SSF160240">
    <property type="entry name" value="Cation efflux protein cytoplasmic domain-like"/>
    <property type="match status" value="1"/>
</dbReference>
<evidence type="ECO:0000256" key="5">
    <source>
        <dbReference type="ARBA" id="ARBA00022989"/>
    </source>
</evidence>
<dbReference type="FunFam" id="1.20.1510.10:FF:000006">
    <property type="entry name" value="Divalent cation efflux transporter"/>
    <property type="match status" value="1"/>
</dbReference>
<gene>
    <name evidence="10" type="ORF">HNQ77_002645</name>
</gene>
<evidence type="ECO:0000256" key="6">
    <source>
        <dbReference type="ARBA" id="ARBA00023136"/>
    </source>
</evidence>
<dbReference type="Gene3D" id="3.30.70.1350">
    <property type="entry name" value="Cation efflux protein, cytoplasmic domain"/>
    <property type="match status" value="1"/>
</dbReference>
<keyword evidence="3" id="KW-0813">Transport</keyword>
<dbReference type="Gene3D" id="1.20.1510.10">
    <property type="entry name" value="Cation efflux protein transmembrane domain"/>
    <property type="match status" value="1"/>
</dbReference>
<comment type="caution">
    <text evidence="10">The sequence shown here is derived from an EMBL/GenBank/DDBJ whole genome shotgun (WGS) entry which is preliminary data.</text>
</comment>
<dbReference type="InterPro" id="IPR027469">
    <property type="entry name" value="Cation_efflux_TMD_sf"/>
</dbReference>
<feature type="transmembrane region" description="Helical" evidence="7">
    <location>
        <begin position="116"/>
        <end position="135"/>
    </location>
</feature>
<evidence type="ECO:0000256" key="7">
    <source>
        <dbReference type="SAM" id="Phobius"/>
    </source>
</evidence>
<sequence>MVDTQKLEAQVQSGLRSSLLSIVANALLAMCKCAAGFLGHSFALVADGIESLSDVFSSAVVYFGLQYAIKPPDKEHPYGHGKAEPVAATVVGLAMAAAAVLIAVESVSLIRTPHPLPVRYTLWVLLAVFAIKLLLSRYVSQVANSIDSTAVRGDAWHHLSDAITSLFAFVGISIALWTKDASADDWAALCASFVILFNAWRQIRAPFAEILDTAPPPEIERHVREVAASVAEVIGLDKCFVRKVGFQYYVDLHVVVRGDLTVRSGHLISHQVEDRILERVERVAKVLVHIEPEEELLQPSHSQM</sequence>
<dbReference type="PANTHER" id="PTHR43840">
    <property type="entry name" value="MITOCHONDRIAL METAL TRANSPORTER 1-RELATED"/>
    <property type="match status" value="1"/>
</dbReference>
<evidence type="ECO:0000256" key="2">
    <source>
        <dbReference type="ARBA" id="ARBA00008114"/>
    </source>
</evidence>
<evidence type="ECO:0000259" key="9">
    <source>
        <dbReference type="Pfam" id="PF16916"/>
    </source>
</evidence>
<dbReference type="AlphaFoldDB" id="A0A841JY80"/>
<comment type="subcellular location">
    <subcellularLocation>
        <location evidence="1">Membrane</location>
        <topology evidence="1">Multi-pass membrane protein</topology>
    </subcellularLocation>
</comment>
<organism evidence="10 11">
    <name type="scientific">Silvibacterium bohemicum</name>
    <dbReference type="NCBI Taxonomy" id="1577686"/>
    <lineage>
        <taxon>Bacteria</taxon>
        <taxon>Pseudomonadati</taxon>
        <taxon>Acidobacteriota</taxon>
        <taxon>Terriglobia</taxon>
        <taxon>Terriglobales</taxon>
        <taxon>Acidobacteriaceae</taxon>
        <taxon>Silvibacterium</taxon>
    </lineage>
</organism>
<feature type="domain" description="Cation efflux protein cytoplasmic" evidence="9">
    <location>
        <begin position="215"/>
        <end position="293"/>
    </location>
</feature>
<evidence type="ECO:0000313" key="10">
    <source>
        <dbReference type="EMBL" id="MBB6144689.1"/>
    </source>
</evidence>
<dbReference type="InterPro" id="IPR002524">
    <property type="entry name" value="Cation_efflux"/>
</dbReference>
<evidence type="ECO:0000259" key="8">
    <source>
        <dbReference type="Pfam" id="PF01545"/>
    </source>
</evidence>
<dbReference type="GO" id="GO:0016020">
    <property type="term" value="C:membrane"/>
    <property type="evidence" value="ECO:0007669"/>
    <property type="project" value="UniProtKB-SubCell"/>
</dbReference>
<dbReference type="EMBL" id="JACHEK010000005">
    <property type="protein sequence ID" value="MBB6144689.1"/>
    <property type="molecule type" value="Genomic_DNA"/>
</dbReference>
<evidence type="ECO:0000256" key="3">
    <source>
        <dbReference type="ARBA" id="ARBA00022448"/>
    </source>
</evidence>
<protein>
    <submittedName>
        <fullName evidence="10">Cation diffusion facilitator family transporter</fullName>
    </submittedName>
</protein>
<feature type="transmembrane region" description="Helical" evidence="7">
    <location>
        <begin position="156"/>
        <end position="177"/>
    </location>
</feature>
<dbReference type="InterPro" id="IPR058533">
    <property type="entry name" value="Cation_efflux_TM"/>
</dbReference>
<keyword evidence="11" id="KW-1185">Reference proteome</keyword>
<dbReference type="GO" id="GO:0008324">
    <property type="term" value="F:monoatomic cation transmembrane transporter activity"/>
    <property type="evidence" value="ECO:0007669"/>
    <property type="project" value="InterPro"/>
</dbReference>
<dbReference type="RefSeq" id="WP_050059727.1">
    <property type="nucleotide sequence ID" value="NZ_JACHEK010000005.1"/>
</dbReference>
<evidence type="ECO:0000313" key="11">
    <source>
        <dbReference type="Proteomes" id="UP000538666"/>
    </source>
</evidence>
<feature type="transmembrane region" description="Helical" evidence="7">
    <location>
        <begin position="20"/>
        <end position="38"/>
    </location>
</feature>
<accession>A0A841JY80</accession>
<evidence type="ECO:0000256" key="1">
    <source>
        <dbReference type="ARBA" id="ARBA00004141"/>
    </source>
</evidence>
<dbReference type="Pfam" id="PF01545">
    <property type="entry name" value="Cation_efflux"/>
    <property type="match status" value="1"/>
</dbReference>
<evidence type="ECO:0000256" key="4">
    <source>
        <dbReference type="ARBA" id="ARBA00022692"/>
    </source>
</evidence>
<keyword evidence="6 7" id="KW-0472">Membrane</keyword>
<reference evidence="10 11" key="1">
    <citation type="submission" date="2020-08" db="EMBL/GenBank/DDBJ databases">
        <title>Genomic Encyclopedia of Type Strains, Phase IV (KMG-IV): sequencing the most valuable type-strain genomes for metagenomic binning, comparative biology and taxonomic classification.</title>
        <authorList>
            <person name="Goeker M."/>
        </authorList>
    </citation>
    <scope>NUCLEOTIDE SEQUENCE [LARGE SCALE GENOMIC DNA]</scope>
    <source>
        <strain evidence="10 11">DSM 103733</strain>
    </source>
</reference>
<dbReference type="Proteomes" id="UP000538666">
    <property type="component" value="Unassembled WGS sequence"/>
</dbReference>
<keyword evidence="4 7" id="KW-0812">Transmembrane</keyword>
<dbReference type="InterPro" id="IPR027470">
    <property type="entry name" value="Cation_efflux_CTD"/>
</dbReference>
<dbReference type="Pfam" id="PF16916">
    <property type="entry name" value="ZT_dimer"/>
    <property type="match status" value="1"/>
</dbReference>
<dbReference type="NCBIfam" id="TIGR01297">
    <property type="entry name" value="CDF"/>
    <property type="match status" value="1"/>
</dbReference>
<dbReference type="PANTHER" id="PTHR43840:SF15">
    <property type="entry name" value="MITOCHONDRIAL METAL TRANSPORTER 1-RELATED"/>
    <property type="match status" value="1"/>
</dbReference>
<feature type="transmembrane region" description="Helical" evidence="7">
    <location>
        <begin position="86"/>
        <end position="104"/>
    </location>
</feature>